<dbReference type="InterPro" id="IPR043131">
    <property type="entry name" value="BCAT-like_N"/>
</dbReference>
<dbReference type="GO" id="GO:0046394">
    <property type="term" value="P:carboxylic acid biosynthetic process"/>
    <property type="evidence" value="ECO:0007669"/>
    <property type="project" value="UniProtKB-ARBA"/>
</dbReference>
<dbReference type="NCBIfam" id="NF005886">
    <property type="entry name" value="PRK07849.1-1"/>
    <property type="match status" value="1"/>
</dbReference>
<evidence type="ECO:0000313" key="3">
    <source>
        <dbReference type="Proteomes" id="UP000523447"/>
    </source>
</evidence>
<accession>A0A7X6LU84</accession>
<evidence type="ECO:0000256" key="1">
    <source>
        <dbReference type="ARBA" id="ARBA00009320"/>
    </source>
</evidence>
<dbReference type="EC" id="4.1.3.38" evidence="2"/>
<dbReference type="Gene3D" id="3.30.470.10">
    <property type="match status" value="1"/>
</dbReference>
<evidence type="ECO:0000313" key="2">
    <source>
        <dbReference type="EMBL" id="NKY84164.1"/>
    </source>
</evidence>
<dbReference type="GO" id="GO:0008696">
    <property type="term" value="F:4-amino-4-deoxychorismate lyase activity"/>
    <property type="evidence" value="ECO:0007669"/>
    <property type="project" value="UniProtKB-EC"/>
</dbReference>
<dbReference type="EMBL" id="JAAXPE010000001">
    <property type="protein sequence ID" value="NKY84164.1"/>
    <property type="molecule type" value="Genomic_DNA"/>
</dbReference>
<proteinExistence type="inferred from homology"/>
<dbReference type="InterPro" id="IPR050571">
    <property type="entry name" value="Class-IV_PLP-Dep_Aminotrnsfr"/>
</dbReference>
<dbReference type="InterPro" id="IPR043132">
    <property type="entry name" value="BCAT-like_C"/>
</dbReference>
<dbReference type="InterPro" id="IPR001544">
    <property type="entry name" value="Aminotrans_IV"/>
</dbReference>
<comment type="similarity">
    <text evidence="1">Belongs to the class-IV pyridoxal-phosphate-dependent aminotransferase family.</text>
</comment>
<name>A0A7X6LU84_9NOCA</name>
<keyword evidence="3" id="KW-1185">Reference proteome</keyword>
<organism evidence="2 3">
    <name type="scientific">Nocardia veterana</name>
    <dbReference type="NCBI Taxonomy" id="132249"/>
    <lineage>
        <taxon>Bacteria</taxon>
        <taxon>Bacillati</taxon>
        <taxon>Actinomycetota</taxon>
        <taxon>Actinomycetes</taxon>
        <taxon>Mycobacteriales</taxon>
        <taxon>Nocardiaceae</taxon>
        <taxon>Nocardia</taxon>
    </lineage>
</organism>
<gene>
    <name evidence="2" type="ORF">HGA07_00815</name>
</gene>
<dbReference type="Gene3D" id="3.20.10.10">
    <property type="entry name" value="D-amino Acid Aminotransferase, subunit A, domain 2"/>
    <property type="match status" value="1"/>
</dbReference>
<dbReference type="AlphaFoldDB" id="A0A7X6LU84"/>
<dbReference type="PANTHER" id="PTHR42743:SF11">
    <property type="entry name" value="AMINODEOXYCHORISMATE LYASE"/>
    <property type="match status" value="1"/>
</dbReference>
<comment type="caution">
    <text evidence="2">The sequence shown here is derived from an EMBL/GenBank/DDBJ whole genome shotgun (WGS) entry which is preliminary data.</text>
</comment>
<dbReference type="InterPro" id="IPR036038">
    <property type="entry name" value="Aminotransferase-like"/>
</dbReference>
<sequence>MVDRVLVTLDGTVRDPDEPLLFADDIGALRGDGVFETVLVRDGKASALELHLARLRRSAQALDLPDPDVAQWRTAVETAAKEWGSEREGVLRMIVTRGREGAESKRVGSGELSGPTPDLTGYVLVSPVAERVSKARAEGVSVITLARGISTELATNAPWLLLGAKTLSYATNMAALRFAARMDADDVIFTSTEHRVLEGPRSTVVIQRDKQLLTPPARDGVLPGITQRALFAEAEKAGWECRYKSLFTADLVTADSVWLLSSITLAARVATLDGLRMSAPDCAEEIVELVDKGIGRAWNIADWNQ</sequence>
<dbReference type="Proteomes" id="UP000523447">
    <property type="component" value="Unassembled WGS sequence"/>
</dbReference>
<dbReference type="GO" id="GO:0005829">
    <property type="term" value="C:cytosol"/>
    <property type="evidence" value="ECO:0007669"/>
    <property type="project" value="TreeGrafter"/>
</dbReference>
<dbReference type="Pfam" id="PF01063">
    <property type="entry name" value="Aminotran_4"/>
    <property type="match status" value="1"/>
</dbReference>
<dbReference type="RefSeq" id="WP_040716219.1">
    <property type="nucleotide sequence ID" value="NZ_CAWPHS010000001.1"/>
</dbReference>
<reference evidence="2 3" key="1">
    <citation type="submission" date="2020-04" db="EMBL/GenBank/DDBJ databases">
        <title>MicrobeNet Type strains.</title>
        <authorList>
            <person name="Nicholson A.C."/>
        </authorList>
    </citation>
    <scope>NUCLEOTIDE SEQUENCE [LARGE SCALE GENOMIC DNA]</scope>
    <source>
        <strain evidence="2 3">DSM 44445</strain>
    </source>
</reference>
<keyword evidence="2" id="KW-0456">Lyase</keyword>
<dbReference type="PANTHER" id="PTHR42743">
    <property type="entry name" value="AMINO-ACID AMINOTRANSFERASE"/>
    <property type="match status" value="1"/>
</dbReference>
<dbReference type="SUPFAM" id="SSF56752">
    <property type="entry name" value="D-aminoacid aminotransferase-like PLP-dependent enzymes"/>
    <property type="match status" value="1"/>
</dbReference>
<dbReference type="NCBIfam" id="NF005887">
    <property type="entry name" value="PRK07849.1-2"/>
    <property type="match status" value="1"/>
</dbReference>
<protein>
    <submittedName>
        <fullName evidence="2">Aminodeoxychorismate lyase</fullName>
        <ecNumber evidence="2">4.1.3.38</ecNumber>
    </submittedName>
</protein>